<organism evidence="3 4">
    <name type="scientific">Epicoccum nigrum</name>
    <name type="common">Soil fungus</name>
    <name type="synonym">Epicoccum purpurascens</name>
    <dbReference type="NCBI Taxonomy" id="105696"/>
    <lineage>
        <taxon>Eukaryota</taxon>
        <taxon>Fungi</taxon>
        <taxon>Dikarya</taxon>
        <taxon>Ascomycota</taxon>
        <taxon>Pezizomycotina</taxon>
        <taxon>Dothideomycetes</taxon>
        <taxon>Pleosporomycetidae</taxon>
        <taxon>Pleosporales</taxon>
        <taxon>Pleosporineae</taxon>
        <taxon>Didymellaceae</taxon>
        <taxon>Epicoccum</taxon>
    </lineage>
</organism>
<feature type="region of interest" description="Disordered" evidence="1">
    <location>
        <begin position="154"/>
        <end position="228"/>
    </location>
</feature>
<dbReference type="AlphaFoldDB" id="A0A1Y2LYF0"/>
<feature type="compositionally biased region" description="Low complexity" evidence="1">
    <location>
        <begin position="160"/>
        <end position="203"/>
    </location>
</feature>
<feature type="compositionally biased region" description="Basic residues" evidence="1">
    <location>
        <begin position="204"/>
        <end position="215"/>
    </location>
</feature>
<feature type="signal peptide" evidence="2">
    <location>
        <begin position="1"/>
        <end position="22"/>
    </location>
</feature>
<keyword evidence="4" id="KW-1185">Reference proteome</keyword>
<evidence type="ECO:0000256" key="1">
    <source>
        <dbReference type="SAM" id="MobiDB-lite"/>
    </source>
</evidence>
<keyword evidence="2" id="KW-0732">Signal</keyword>
<evidence type="ECO:0000256" key="2">
    <source>
        <dbReference type="SAM" id="SignalP"/>
    </source>
</evidence>
<sequence length="328" mass="35819">MRPFSLYILGANLSLSVLRTYANIICNTIQSPQTKYIPAAGAAIIPRDPTREPLEDLCKSQFNDAGFFSNRVGSTVFTITRTEDVNTLQGCKNHFNDIERQCTAEKGHQGGTILANGVLYEIYHDEATHLETAGPGSSYDHKSEGIAMGIARPLKRATQPKVPNNPITPKTPTAPKTPTTPKTPITPKNPTNPKSTPKACPLKPKGKGGKGKARKRADPSNPDCDDEEDLETIWKAIPATKMAKGDSALPFTVDPNKSEAWGITYLYGCTAILISDPKYVLVAHMQEVKGDCIQLSDRKKVADYIDRHLQVALDQVESHLLEASVKLN</sequence>
<evidence type="ECO:0000313" key="4">
    <source>
        <dbReference type="Proteomes" id="UP000193240"/>
    </source>
</evidence>
<evidence type="ECO:0000313" key="3">
    <source>
        <dbReference type="EMBL" id="OSS48880.1"/>
    </source>
</evidence>
<gene>
    <name evidence="3" type="ORF">B5807_07176</name>
</gene>
<dbReference type="InParanoid" id="A0A1Y2LYF0"/>
<dbReference type="EMBL" id="KZ107845">
    <property type="protein sequence ID" value="OSS48880.1"/>
    <property type="molecule type" value="Genomic_DNA"/>
</dbReference>
<reference evidence="3 4" key="1">
    <citation type="journal article" date="2017" name="Genome Announc.">
        <title>Genome sequence of the saprophytic ascomycete Epicoccum nigrum ICMP 19927 strain isolated from New Zealand.</title>
        <authorList>
            <person name="Fokin M."/>
            <person name="Fleetwood D."/>
            <person name="Weir B.S."/>
            <person name="Villas-Boas S.G."/>
        </authorList>
    </citation>
    <scope>NUCLEOTIDE SEQUENCE [LARGE SCALE GENOMIC DNA]</scope>
    <source>
        <strain evidence="3 4">ICMP 19927</strain>
    </source>
</reference>
<evidence type="ECO:0008006" key="5">
    <source>
        <dbReference type="Google" id="ProtNLM"/>
    </source>
</evidence>
<accession>A0A1Y2LYF0</accession>
<dbReference type="Proteomes" id="UP000193240">
    <property type="component" value="Unassembled WGS sequence"/>
</dbReference>
<protein>
    <recommendedName>
        <fullName evidence="5">Profilin</fullName>
    </recommendedName>
</protein>
<feature type="chain" id="PRO_5012395437" description="Profilin" evidence="2">
    <location>
        <begin position="23"/>
        <end position="328"/>
    </location>
</feature>
<name>A0A1Y2LYF0_EPING</name>
<proteinExistence type="predicted"/>